<dbReference type="Proteomes" id="UP000594638">
    <property type="component" value="Unassembled WGS sequence"/>
</dbReference>
<dbReference type="AlphaFoldDB" id="A0A8S0UC49"/>
<dbReference type="InterPro" id="IPR009060">
    <property type="entry name" value="UBA-like_sf"/>
</dbReference>
<dbReference type="Gramene" id="OE9A079341T3">
    <property type="protein sequence ID" value="OE9A079341C3"/>
    <property type="gene ID" value="OE9A079341"/>
</dbReference>
<feature type="compositionally biased region" description="Polar residues" evidence="1">
    <location>
        <begin position="359"/>
        <end position="370"/>
    </location>
</feature>
<sequence length="872" mass="93878">MSSGGKGASATSSRVSIPGSVKKTIENIKEITGQSHSDDEIYAMLKECSMDPNETAQKLLLLDKFHEVKRKHNRRKENLNKESTDSRWKPDVQAWTNKGGRGNYSSRYSSNDTSGGRNYTSVKENATIQISEKGVMPTLQESKWNETSVISPVTALSNGPPGMSSTSFLHETHATASRGVDQSDTTGDANTSKVEGLLPLPSPTDSIKNTDVANGTHVHQILKSSNSLTPINSATSSVARFSSSDRVLLPSQNIRSASAVDTIRHEMDSKHTPVEQIVVNTNEGKSASEASVGGSVVPQMPNIFQRVGKNQHLESPKTASSTCDGSFVSRPSSNHNNRTLIGPQKVVPGKEWKPKSAIPSISQDASTTASSEVSTIVVKHSEVQPTTRVISQVTLEMQRMLEETPILDSQNVIIPNHLHVPDAKKLGFCFGSFDADFELDMSHNSGPKSDKSQPLSESPEAIEGTVKEPSPSQNELVTAEDTEAKYPDNPPTLHGLENFSSTEGEDSSSVLPEYNEPKHEVASGSHQHPVAQSSSSYDFGFMPPILSSQVSPSESSESQVRDASQVPSFVIQQSFDPTSYYLQLYRPSAHIDGRILPFHSAGAASKMLSALNLQSPQEGGVPLVLSTAAPTPLVTQATGVMQSSQQPLPVFRQPTGMHLPHYPPNYVPYSPYFSPYYVPPAAVHQFLATGALPQQPQAGSMYPTPPGATAKYSVSQFKQGPNAGNPTYMGVPGSYGPYGLSMANYTSSSATTVVTSTSNEDLAAHQVKENSLYVSGQQSEGSGVWFTTPSQDISSLQASSFYNLPQSQLPFTPTQPGHCTFAGMYHPSQAAATVHPLLQQSQTITSPVDMVGPPTSVYQQPQHTQLNWSSNY</sequence>
<reference evidence="3 4" key="1">
    <citation type="submission" date="2019-12" db="EMBL/GenBank/DDBJ databases">
        <authorList>
            <person name="Alioto T."/>
            <person name="Alioto T."/>
            <person name="Gomez Garrido J."/>
        </authorList>
    </citation>
    <scope>NUCLEOTIDE SEQUENCE [LARGE SCALE GENOMIC DNA]</scope>
</reference>
<evidence type="ECO:0000313" key="4">
    <source>
        <dbReference type="Proteomes" id="UP000594638"/>
    </source>
</evidence>
<gene>
    <name evidence="3" type="ORF">OLEA9_A079341</name>
</gene>
<feature type="region of interest" description="Disordered" evidence="1">
    <location>
        <begin position="1"/>
        <end position="20"/>
    </location>
</feature>
<feature type="domain" description="GBF-interacting protein 1 N-terminal" evidence="2">
    <location>
        <begin position="17"/>
        <end position="77"/>
    </location>
</feature>
<feature type="compositionally biased region" description="Polar residues" evidence="1">
    <location>
        <begin position="524"/>
        <end position="536"/>
    </location>
</feature>
<proteinExistence type="predicted"/>
<keyword evidence="4" id="KW-1185">Reference proteome</keyword>
<dbReference type="EMBL" id="CACTIH010007474">
    <property type="protein sequence ID" value="CAA3014233.1"/>
    <property type="molecule type" value="Genomic_DNA"/>
</dbReference>
<feature type="region of interest" description="Disordered" evidence="1">
    <location>
        <begin position="312"/>
        <end position="370"/>
    </location>
</feature>
<dbReference type="GO" id="GO:0051082">
    <property type="term" value="F:unfolded protein binding"/>
    <property type="evidence" value="ECO:0007669"/>
    <property type="project" value="TreeGrafter"/>
</dbReference>
<feature type="region of interest" description="Disordered" evidence="1">
    <location>
        <begin position="177"/>
        <end position="204"/>
    </location>
</feature>
<feature type="compositionally biased region" description="Polar residues" evidence="1">
    <location>
        <begin position="442"/>
        <end position="456"/>
    </location>
</feature>
<name>A0A8S0UC49_OLEEU</name>
<feature type="region of interest" description="Disordered" evidence="1">
    <location>
        <begin position="517"/>
        <end position="536"/>
    </location>
</feature>
<evidence type="ECO:0000256" key="1">
    <source>
        <dbReference type="SAM" id="MobiDB-lite"/>
    </source>
</evidence>
<accession>A0A8S0UC49</accession>
<protein>
    <submittedName>
        <fullName evidence="3">GBF-interacting 1-like isoform X1</fullName>
    </submittedName>
</protein>
<feature type="region of interest" description="Disordered" evidence="1">
    <location>
        <begin position="92"/>
        <end position="119"/>
    </location>
</feature>
<dbReference type="OrthoDB" id="753279at2759"/>
<evidence type="ECO:0000259" key="2">
    <source>
        <dbReference type="Pfam" id="PF06972"/>
    </source>
</evidence>
<feature type="compositionally biased region" description="Polar residues" evidence="1">
    <location>
        <begin position="180"/>
        <end position="193"/>
    </location>
</feature>
<dbReference type="SUPFAM" id="SSF46934">
    <property type="entry name" value="UBA-like"/>
    <property type="match status" value="1"/>
</dbReference>
<organism evidence="3 4">
    <name type="scientific">Olea europaea subsp. europaea</name>
    <dbReference type="NCBI Taxonomy" id="158383"/>
    <lineage>
        <taxon>Eukaryota</taxon>
        <taxon>Viridiplantae</taxon>
        <taxon>Streptophyta</taxon>
        <taxon>Embryophyta</taxon>
        <taxon>Tracheophyta</taxon>
        <taxon>Spermatophyta</taxon>
        <taxon>Magnoliopsida</taxon>
        <taxon>eudicotyledons</taxon>
        <taxon>Gunneridae</taxon>
        <taxon>Pentapetalae</taxon>
        <taxon>asterids</taxon>
        <taxon>lamiids</taxon>
        <taxon>Lamiales</taxon>
        <taxon>Oleaceae</taxon>
        <taxon>Oleeae</taxon>
        <taxon>Olea</taxon>
    </lineage>
</organism>
<feature type="region of interest" description="Disordered" evidence="1">
    <location>
        <begin position="441"/>
        <end position="512"/>
    </location>
</feature>
<dbReference type="InterPro" id="IPR009719">
    <property type="entry name" value="GIP1_N"/>
</dbReference>
<dbReference type="PANTHER" id="PTHR46775">
    <property type="entry name" value="FLOCCULATION PROTEIN (DUF1296)"/>
    <property type="match status" value="1"/>
</dbReference>
<feature type="compositionally biased region" description="Polar residues" evidence="1">
    <location>
        <begin position="498"/>
        <end position="510"/>
    </location>
</feature>
<evidence type="ECO:0000313" key="3">
    <source>
        <dbReference type="EMBL" id="CAA3014233.1"/>
    </source>
</evidence>
<comment type="caution">
    <text evidence="3">The sequence shown here is derived from an EMBL/GenBank/DDBJ whole genome shotgun (WGS) entry which is preliminary data.</text>
</comment>
<dbReference type="PANTHER" id="PTHR46775:SF1">
    <property type="entry name" value="FLOCCULATION PROTEIN (DUF1296)"/>
    <property type="match status" value="1"/>
</dbReference>
<dbReference type="InterPro" id="IPR044277">
    <property type="entry name" value="GIP1"/>
</dbReference>
<feature type="compositionally biased region" description="Polar residues" evidence="1">
    <location>
        <begin position="317"/>
        <end position="339"/>
    </location>
</feature>
<dbReference type="Pfam" id="PF06972">
    <property type="entry name" value="GIP1_N"/>
    <property type="match status" value="1"/>
</dbReference>